<dbReference type="PROSITE" id="PS50093">
    <property type="entry name" value="PKD"/>
    <property type="match status" value="1"/>
</dbReference>
<dbReference type="SUPFAM" id="SSF49299">
    <property type="entry name" value="PKD domain"/>
    <property type="match status" value="1"/>
</dbReference>
<dbReference type="Gene3D" id="2.60.40.10">
    <property type="entry name" value="Immunoglobulins"/>
    <property type="match status" value="2"/>
</dbReference>
<dbReference type="InterPro" id="IPR000601">
    <property type="entry name" value="PKD_dom"/>
</dbReference>
<gene>
    <name evidence="3" type="ORF">Pla111_23070</name>
</gene>
<dbReference type="AlphaFoldDB" id="A0A5C5VXK8"/>
<evidence type="ECO:0000259" key="2">
    <source>
        <dbReference type="PROSITE" id="PS50093"/>
    </source>
</evidence>
<feature type="compositionally biased region" description="Polar residues" evidence="1">
    <location>
        <begin position="1190"/>
        <end position="1201"/>
    </location>
</feature>
<evidence type="ECO:0000313" key="4">
    <source>
        <dbReference type="Proteomes" id="UP000318995"/>
    </source>
</evidence>
<feature type="compositionally biased region" description="Low complexity" evidence="1">
    <location>
        <begin position="1149"/>
        <end position="1162"/>
    </location>
</feature>
<evidence type="ECO:0000313" key="3">
    <source>
        <dbReference type="EMBL" id="TWT43356.1"/>
    </source>
</evidence>
<dbReference type="RefSeq" id="WP_146574407.1">
    <property type="nucleotide sequence ID" value="NZ_SJPH01000004.1"/>
</dbReference>
<dbReference type="InterPro" id="IPR035986">
    <property type="entry name" value="PKD_dom_sf"/>
</dbReference>
<sequence length="1240" mass="131296">MLRGIKSNRWARSSASRESIRPAVPLVRELESRRVLNAAVAGFIAPDTMIEGQFESIIADAEGVGRLAFDWSVALDGQVVQQSNNRELPFQPTDNGNYVITVQVTDRSGAAPAVATTSITVLNATPLLTNLSATPTDEGGESVLTGRVVDPGAADTFALTVDWGDGVTETLPIDADARDFSFRHRYRDNVPGDPTGPITINLSVEDDDGGVSFASTSAVVTNASPTLADLNLTSVNEGDQAVLSGRIDDPGQDDTFSLLVDWGDGVTETVNLPAGERDFSLAHRYLDDDPSLTTADRYLVSVTVRDNDGGASQETIKTTVFNVAPQLADLAATDSDEGGATTLTGQIIDQGVRDTFTLLVNWGDGTIESVSLAADQRSFTLDHVYRDDDPNGTASDRSTITVTLTDDDRGSVTQTVRPTVFNVAPLIRDLVATNTSEGGATTLTGRIVDPGVRDTFTLLVNWGDGSVETVSLAADQRSFTLDHVYVDDDPTGTSSDRPTITVTLTDDDRGSFTQSVRPTVFNVPPLIAPLSDRVINEGDQVVLGEQGGVLFSDPGLRDTHLATIDWGDGSAPETLAVSFIAGMGQIDGSHTYADNGLYTATIILTDDDTGSTQASFRVQVNNVDPVLIGVADLMIEEGAAVDLATLGVRVSDPGFDNPLNTDDPTNGGETSETFRDGVIDWGDGSPTTAVRFLVTTTGSAGVPTIATPEHDPHYYADNGDYTVSVRFSDDDGSTIEQRFSIAVTNVAPTLTLRDPGVVIDEGTLLQLPDLGRFFDPGFDNPLRPGGASTEDFTITIDWGDGLSDTFRPADPAYRFMPTGVVQGGPAVATTGVFSAEHFYADNDTDGIRDNRYTITVTLSDDDGGIDTQSFLITVNNVAPTLDPITATDLGGDGITTLNLSFADPGADTFEVLVDWGDRLNLPAADRFVVERLYAGPTPQSFTINHRYFGPPNPQNPAADIVISVLIRDDDFGSAALAVGQSNLEVVAISNSGVEDNKVAIDTTPQAPEIKFPEAIENVAAVERSTAPPSDRSATADGAASADAGIGAERYLELRLVGPDGVEGAGYRLPDDSLSDLPTLFSRLPDDRYRIYVVEAQTETRRLVIDVNVRGGRVVDLSDDSDGGRDRPPTTRLRGEAADDAPADPPAEPTPAVEEAAAGPAAAWVPELGMSNASASGPASRAEQGPKADQDSPTADTRSETGTAAAATLLLARLAKAQRIERATAGVDLARWHRLIRRRPH</sequence>
<dbReference type="EMBL" id="SJPH01000004">
    <property type="protein sequence ID" value="TWT43356.1"/>
    <property type="molecule type" value="Genomic_DNA"/>
</dbReference>
<organism evidence="3 4">
    <name type="scientific">Botrimarina hoheduenensis</name>
    <dbReference type="NCBI Taxonomy" id="2528000"/>
    <lineage>
        <taxon>Bacteria</taxon>
        <taxon>Pseudomonadati</taxon>
        <taxon>Planctomycetota</taxon>
        <taxon>Planctomycetia</taxon>
        <taxon>Pirellulales</taxon>
        <taxon>Lacipirellulaceae</taxon>
        <taxon>Botrimarina</taxon>
    </lineage>
</organism>
<dbReference type="Proteomes" id="UP000318995">
    <property type="component" value="Unassembled WGS sequence"/>
</dbReference>
<comment type="caution">
    <text evidence="3">The sequence shown here is derived from an EMBL/GenBank/DDBJ whole genome shotgun (WGS) entry which is preliminary data.</text>
</comment>
<dbReference type="OrthoDB" id="292122at2"/>
<feature type="domain" description="PKD" evidence="2">
    <location>
        <begin position="565"/>
        <end position="620"/>
    </location>
</feature>
<dbReference type="InterPro" id="IPR013783">
    <property type="entry name" value="Ig-like_fold"/>
</dbReference>
<keyword evidence="4" id="KW-1185">Reference proteome</keyword>
<feature type="region of interest" description="Disordered" evidence="1">
    <location>
        <begin position="1113"/>
        <end position="1201"/>
    </location>
</feature>
<reference evidence="3 4" key="1">
    <citation type="submission" date="2019-02" db="EMBL/GenBank/DDBJ databases">
        <title>Deep-cultivation of Planctomycetes and their phenomic and genomic characterization uncovers novel biology.</title>
        <authorList>
            <person name="Wiegand S."/>
            <person name="Jogler M."/>
            <person name="Boedeker C."/>
            <person name="Pinto D."/>
            <person name="Vollmers J."/>
            <person name="Rivas-Marin E."/>
            <person name="Kohn T."/>
            <person name="Peeters S.H."/>
            <person name="Heuer A."/>
            <person name="Rast P."/>
            <person name="Oberbeckmann S."/>
            <person name="Bunk B."/>
            <person name="Jeske O."/>
            <person name="Meyerdierks A."/>
            <person name="Storesund J.E."/>
            <person name="Kallscheuer N."/>
            <person name="Luecker S."/>
            <person name="Lage O.M."/>
            <person name="Pohl T."/>
            <person name="Merkel B.J."/>
            <person name="Hornburger P."/>
            <person name="Mueller R.-W."/>
            <person name="Bruemmer F."/>
            <person name="Labrenz M."/>
            <person name="Spormann A.M."/>
            <person name="Op Den Camp H."/>
            <person name="Overmann J."/>
            <person name="Amann R."/>
            <person name="Jetten M.S.M."/>
            <person name="Mascher T."/>
            <person name="Medema M.H."/>
            <person name="Devos D.P."/>
            <person name="Kaster A.-K."/>
            <person name="Ovreas L."/>
            <person name="Rohde M."/>
            <person name="Galperin M.Y."/>
            <person name="Jogler C."/>
        </authorList>
    </citation>
    <scope>NUCLEOTIDE SEQUENCE [LARGE SCALE GENOMIC DNA]</scope>
    <source>
        <strain evidence="3 4">Pla111</strain>
    </source>
</reference>
<proteinExistence type="predicted"/>
<feature type="compositionally biased region" description="Basic and acidic residues" evidence="1">
    <location>
        <begin position="1121"/>
        <end position="1136"/>
    </location>
</feature>
<accession>A0A5C5VXK8</accession>
<evidence type="ECO:0000256" key="1">
    <source>
        <dbReference type="SAM" id="MobiDB-lite"/>
    </source>
</evidence>
<name>A0A5C5VXK8_9BACT</name>
<protein>
    <recommendedName>
        <fullName evidence="2">PKD domain-containing protein</fullName>
    </recommendedName>
</protein>